<protein>
    <submittedName>
        <fullName evidence="2">Uncharacterized protein</fullName>
    </submittedName>
</protein>
<organism evidence="2 3">
    <name type="scientific">Effrenium voratum</name>
    <dbReference type="NCBI Taxonomy" id="2562239"/>
    <lineage>
        <taxon>Eukaryota</taxon>
        <taxon>Sar</taxon>
        <taxon>Alveolata</taxon>
        <taxon>Dinophyceae</taxon>
        <taxon>Suessiales</taxon>
        <taxon>Symbiodiniaceae</taxon>
        <taxon>Effrenium</taxon>
    </lineage>
</organism>
<comment type="caution">
    <text evidence="2">The sequence shown here is derived from an EMBL/GenBank/DDBJ whole genome shotgun (WGS) entry which is preliminary data.</text>
</comment>
<gene>
    <name evidence="2" type="ORF">EVOR1521_LOCUS2550</name>
</gene>
<proteinExistence type="predicted"/>
<dbReference type="EMBL" id="CAUJNA010000136">
    <property type="protein sequence ID" value="CAJ1372472.1"/>
    <property type="molecule type" value="Genomic_DNA"/>
</dbReference>
<feature type="chain" id="PRO_5041302164" evidence="1">
    <location>
        <begin position="18"/>
        <end position="523"/>
    </location>
</feature>
<evidence type="ECO:0000313" key="3">
    <source>
        <dbReference type="Proteomes" id="UP001178507"/>
    </source>
</evidence>
<evidence type="ECO:0000313" key="2">
    <source>
        <dbReference type="EMBL" id="CAJ1372472.1"/>
    </source>
</evidence>
<keyword evidence="1" id="KW-0732">Signal</keyword>
<dbReference type="AlphaFoldDB" id="A0AA36HPU7"/>
<evidence type="ECO:0000256" key="1">
    <source>
        <dbReference type="SAM" id="SignalP"/>
    </source>
</evidence>
<name>A0AA36HPU7_9DINO</name>
<accession>A0AA36HPU7</accession>
<keyword evidence="3" id="KW-1185">Reference proteome</keyword>
<dbReference type="Proteomes" id="UP001178507">
    <property type="component" value="Unassembled WGS sequence"/>
</dbReference>
<reference evidence="2" key="1">
    <citation type="submission" date="2023-08" db="EMBL/GenBank/DDBJ databases">
        <authorList>
            <person name="Chen Y."/>
            <person name="Shah S."/>
            <person name="Dougan E. K."/>
            <person name="Thang M."/>
            <person name="Chan C."/>
        </authorList>
    </citation>
    <scope>NUCLEOTIDE SEQUENCE</scope>
</reference>
<feature type="signal peptide" evidence="1">
    <location>
        <begin position="1"/>
        <end position="17"/>
    </location>
</feature>
<sequence length="523" mass="57025">MTFRSLVFASLLYPTLAALGEECQRYLNVKGLNSPSDLAEQLATAEAGQPTPCLENVTAQNFYAPNPKPSIQGATDTTNLNCRYGNPQMWQSCGVCCGLRPHFNWVVATCEASKGVGQFCWNMPSCLTSGSPKINYVAAYQFDGTNFVLMDDSTAGEISPEGVRGNFWRGVGFSALNSSFQWSGGDWTTKYAPWARGSGPDGPRGVTPPAGLWILSAENFYYGAFYMLSQLGLNLEGKGQPTGTNCWMWELDPVEGTAGWSPGQPLPGNVNMDYSTENAQASGCMPISYTSRQANGLGSEFKFPEDFRATCAANPTQPGCQPSKENIHWGGGRQGTQRFENLWDEPYVFAVVVDAKGYWIYRWRPEAYGGHSTGWPGVNRHYALRTLGPRPAPVTDVRGLKTDVKGDVPEAVILQPSLSAEAACLRSSVEQVTWQWGSDALAAMAEELGETGPGARFEGTQNWWSSFTDTQQNANYPASIMGLEAKNMTETYHCNVPGSFSCDCAVEQRDQVLKASKEEEVLV</sequence>